<keyword evidence="3" id="KW-1185">Reference proteome</keyword>
<gene>
    <name evidence="2" type="ORF">BLNAU_19829</name>
</gene>
<feature type="region of interest" description="Disordered" evidence="1">
    <location>
        <begin position="339"/>
        <end position="380"/>
    </location>
</feature>
<feature type="compositionally biased region" description="Polar residues" evidence="1">
    <location>
        <begin position="339"/>
        <end position="355"/>
    </location>
</feature>
<name>A0ABQ9X107_9EUKA</name>
<feature type="region of interest" description="Disordered" evidence="1">
    <location>
        <begin position="1"/>
        <end position="45"/>
    </location>
</feature>
<dbReference type="EMBL" id="JARBJD010000267">
    <property type="protein sequence ID" value="KAK2945253.1"/>
    <property type="molecule type" value="Genomic_DNA"/>
</dbReference>
<reference evidence="2 3" key="1">
    <citation type="journal article" date="2022" name="bioRxiv">
        <title>Genomics of Preaxostyla Flagellates Illuminates Evolutionary Transitions and the Path Towards Mitochondrial Loss.</title>
        <authorList>
            <person name="Novak L.V.F."/>
            <person name="Treitli S.C."/>
            <person name="Pyrih J."/>
            <person name="Halakuc P."/>
            <person name="Pipaliya S.V."/>
            <person name="Vacek V."/>
            <person name="Brzon O."/>
            <person name="Soukal P."/>
            <person name="Eme L."/>
            <person name="Dacks J.B."/>
            <person name="Karnkowska A."/>
            <person name="Elias M."/>
            <person name="Hampl V."/>
        </authorList>
    </citation>
    <scope>NUCLEOTIDE SEQUENCE [LARGE SCALE GENOMIC DNA]</scope>
    <source>
        <strain evidence="2">NAU3</strain>
        <tissue evidence="2">Gut</tissue>
    </source>
</reference>
<evidence type="ECO:0000313" key="3">
    <source>
        <dbReference type="Proteomes" id="UP001281761"/>
    </source>
</evidence>
<feature type="region of interest" description="Disordered" evidence="1">
    <location>
        <begin position="163"/>
        <end position="217"/>
    </location>
</feature>
<feature type="compositionally biased region" description="Basic and acidic residues" evidence="1">
    <location>
        <begin position="1"/>
        <end position="10"/>
    </location>
</feature>
<organism evidence="2 3">
    <name type="scientific">Blattamonas nauphoetae</name>
    <dbReference type="NCBI Taxonomy" id="2049346"/>
    <lineage>
        <taxon>Eukaryota</taxon>
        <taxon>Metamonada</taxon>
        <taxon>Preaxostyla</taxon>
        <taxon>Oxymonadida</taxon>
        <taxon>Blattamonas</taxon>
    </lineage>
</organism>
<feature type="compositionally biased region" description="Pro residues" evidence="1">
    <location>
        <begin position="364"/>
        <end position="374"/>
    </location>
</feature>
<sequence>MIVSKDDHSSRSWIPQKPSTSVVTFRPHPRTSFKMPSPTPNNPNYPSALPSPIPSAIPQTPHSHVSSLQSLPNYMPISENNFANSYATITVPYEEQLRQLSSIIDDNSSHLSATNASSASSFNLPQKQDTNIDATQLQLQSMIDELNFLVGGRIPPDIENSPLHSILAPNPKQTQQTHRLPRRLGSASSARSSQRGQIFTTGDSTRSWSTGRPPQARKKFMGKMDKKIAALCEEVSEKNRRQAPNSTLASIRLFEKTGMTASDDSITTMEKLLHVNQEKQKAGEDVYALTSRQHPRQRSKRQNASTRSWSADRVPKMTARRGLQTDTLADISVFLTEPQYSERQPLNTEHTSPRSSQHKSIPRLPLPLPRPPQTAPSSDRGRRFLVHHLNRHKQIRDKNADAHQHSLQTRIDSGERQAVERVPSIHSPSALRFVPSSNPAVVFRAQIPTGMSRPAAIRGFSCDLPIVANRPRYEVSKMAVLVRAVVVLFVLNDSFAEFRAKKRIGRAVRRAEGQVALNNWQSVQRERNHVIGAAANSIVSLIGPLVLRERLKQRKEFTTLLHSMLTTIRVQLKFPLVVIPFRAKLIAGQSMMKSFVITTSARLLGLDTLWLEAEEEILTGRSTPRRRPPLTRSPTDKAFFDSTAMLTNPHGMAFIRKDMLSALCQPDILHQRRGIVMRLQHLSHRRFHPATPRKQTATVPSARSVVTSVNSPTLSQTQSPHRKQHLATPPFEYHSQIKAFFRHQFLRTKLAQTRSWYYSQAEVVEHIDQFGYPFFPLFTIASLVMTEWVLEGLSQWCDQMENSDE</sequence>
<feature type="region of interest" description="Disordered" evidence="1">
    <location>
        <begin position="288"/>
        <end position="323"/>
    </location>
</feature>
<evidence type="ECO:0000256" key="1">
    <source>
        <dbReference type="SAM" id="MobiDB-lite"/>
    </source>
</evidence>
<protein>
    <submittedName>
        <fullName evidence="2">Uncharacterized protein</fullName>
    </submittedName>
</protein>
<feature type="compositionally biased region" description="Low complexity" evidence="1">
    <location>
        <begin position="183"/>
        <end position="197"/>
    </location>
</feature>
<comment type="caution">
    <text evidence="2">The sequence shown here is derived from an EMBL/GenBank/DDBJ whole genome shotgun (WGS) entry which is preliminary data.</text>
</comment>
<feature type="compositionally biased region" description="Polar residues" evidence="1">
    <location>
        <begin position="11"/>
        <end position="23"/>
    </location>
</feature>
<evidence type="ECO:0000313" key="2">
    <source>
        <dbReference type="EMBL" id="KAK2945253.1"/>
    </source>
</evidence>
<accession>A0ABQ9X107</accession>
<dbReference type="Proteomes" id="UP001281761">
    <property type="component" value="Unassembled WGS sequence"/>
</dbReference>
<proteinExistence type="predicted"/>
<feature type="compositionally biased region" description="Polar residues" evidence="1">
    <location>
        <begin position="198"/>
        <end position="212"/>
    </location>
</feature>